<organism evidence="2 3">
    <name type="scientific">Canariomyces notabilis</name>
    <dbReference type="NCBI Taxonomy" id="2074819"/>
    <lineage>
        <taxon>Eukaryota</taxon>
        <taxon>Fungi</taxon>
        <taxon>Dikarya</taxon>
        <taxon>Ascomycota</taxon>
        <taxon>Pezizomycotina</taxon>
        <taxon>Sordariomycetes</taxon>
        <taxon>Sordariomycetidae</taxon>
        <taxon>Sordariales</taxon>
        <taxon>Chaetomiaceae</taxon>
        <taxon>Canariomyces</taxon>
    </lineage>
</organism>
<feature type="chain" id="PRO_5043024848" evidence="1">
    <location>
        <begin position="19"/>
        <end position="365"/>
    </location>
</feature>
<proteinExistence type="predicted"/>
<dbReference type="Gene3D" id="2.60.120.10">
    <property type="entry name" value="Jelly Rolls"/>
    <property type="match status" value="2"/>
</dbReference>
<dbReference type="InterPro" id="IPR011051">
    <property type="entry name" value="RmlC_Cupin_sf"/>
</dbReference>
<dbReference type="AlphaFoldDB" id="A0AAN6QI73"/>
<sequence>MQLSLGVLLSAACAVTGASLWVPTTPQAPRPYALKKGDGLKLDGGSVFPVTGNSSGKAFCILNTNAGSSGGTTVFPHVHKRTYENFYTVKGRVQLWGQNLDSYLKNTSVQQTRILGPGDIGAIPYNTVHTFTLLEPDTLLTGVLVPGGFEEFFFNTNLSPNPVASSTDSETPDMAELAEWDVYPQLDFVPRQDVVNGRAGPGNWYDGANTLPSNMSAPIWVAKNYGPKFLNSENGRYQIINPLVTGQQTNNTFSQGTITLSPFTNGSSGKAPVIMSSVATALTVEEGQLEVTVQGYDPVELINGDLVFVPAKTPFSYAAKADFTKFMYVTGGGQGLDYQLMAKAGAWDSAFYPEEKPSSGRMFRI</sequence>
<dbReference type="GeneID" id="89940387"/>
<gene>
    <name evidence="2" type="ORF">N656DRAFT_784867</name>
</gene>
<feature type="signal peptide" evidence="1">
    <location>
        <begin position="1"/>
        <end position="18"/>
    </location>
</feature>
<reference evidence="2" key="2">
    <citation type="submission" date="2023-05" db="EMBL/GenBank/DDBJ databases">
        <authorList>
            <consortium name="Lawrence Berkeley National Laboratory"/>
            <person name="Steindorff A."/>
            <person name="Hensen N."/>
            <person name="Bonometti L."/>
            <person name="Westerberg I."/>
            <person name="Brannstrom I.O."/>
            <person name="Guillou S."/>
            <person name="Cros-Aarteil S."/>
            <person name="Calhoun S."/>
            <person name="Haridas S."/>
            <person name="Kuo A."/>
            <person name="Mondo S."/>
            <person name="Pangilinan J."/>
            <person name="Riley R."/>
            <person name="Labutti K."/>
            <person name="Andreopoulos B."/>
            <person name="Lipzen A."/>
            <person name="Chen C."/>
            <person name="Yanf M."/>
            <person name="Daum C."/>
            <person name="Ng V."/>
            <person name="Clum A."/>
            <person name="Ohm R."/>
            <person name="Martin F."/>
            <person name="Silar P."/>
            <person name="Natvig D."/>
            <person name="Lalanne C."/>
            <person name="Gautier V."/>
            <person name="Ament-Velasquez S.L."/>
            <person name="Kruys A."/>
            <person name="Hutchinson M.I."/>
            <person name="Powell A.J."/>
            <person name="Barry K."/>
            <person name="Miller A.N."/>
            <person name="Grigoriev I.V."/>
            <person name="Debuchy R."/>
            <person name="Gladieux P."/>
            <person name="Thoren M.H."/>
            <person name="Johannesson H."/>
        </authorList>
    </citation>
    <scope>NUCLEOTIDE SEQUENCE</scope>
    <source>
        <strain evidence="2">CBS 508.74</strain>
    </source>
</reference>
<reference evidence="2" key="1">
    <citation type="journal article" date="2023" name="Mol. Phylogenet. Evol.">
        <title>Genome-scale phylogeny and comparative genomics of the fungal order Sordariales.</title>
        <authorList>
            <person name="Hensen N."/>
            <person name="Bonometti L."/>
            <person name="Westerberg I."/>
            <person name="Brannstrom I.O."/>
            <person name="Guillou S."/>
            <person name="Cros-Aarteil S."/>
            <person name="Calhoun S."/>
            <person name="Haridas S."/>
            <person name="Kuo A."/>
            <person name="Mondo S."/>
            <person name="Pangilinan J."/>
            <person name="Riley R."/>
            <person name="LaButti K."/>
            <person name="Andreopoulos B."/>
            <person name="Lipzen A."/>
            <person name="Chen C."/>
            <person name="Yan M."/>
            <person name="Daum C."/>
            <person name="Ng V."/>
            <person name="Clum A."/>
            <person name="Steindorff A."/>
            <person name="Ohm R.A."/>
            <person name="Martin F."/>
            <person name="Silar P."/>
            <person name="Natvig D.O."/>
            <person name="Lalanne C."/>
            <person name="Gautier V."/>
            <person name="Ament-Velasquez S.L."/>
            <person name="Kruys A."/>
            <person name="Hutchinson M.I."/>
            <person name="Powell A.J."/>
            <person name="Barry K."/>
            <person name="Miller A.N."/>
            <person name="Grigoriev I.V."/>
            <person name="Debuchy R."/>
            <person name="Gladieux P."/>
            <person name="Hiltunen Thoren M."/>
            <person name="Johannesson H."/>
        </authorList>
    </citation>
    <scope>NUCLEOTIDE SEQUENCE</scope>
    <source>
        <strain evidence="2">CBS 508.74</strain>
    </source>
</reference>
<dbReference type="InterPro" id="IPR052538">
    <property type="entry name" value="Flavonoid_dioxygenase-like"/>
</dbReference>
<keyword evidence="1" id="KW-0732">Signal</keyword>
<dbReference type="PANTHER" id="PTHR43346">
    <property type="entry name" value="LIGAND BINDING DOMAIN PROTEIN, PUTATIVE (AFU_ORTHOLOGUE AFUA_6G14370)-RELATED"/>
    <property type="match status" value="1"/>
</dbReference>
<dbReference type="RefSeq" id="XP_064665466.1">
    <property type="nucleotide sequence ID" value="XM_064816262.1"/>
</dbReference>
<dbReference type="EMBL" id="MU853368">
    <property type="protein sequence ID" value="KAK4107896.1"/>
    <property type="molecule type" value="Genomic_DNA"/>
</dbReference>
<evidence type="ECO:0000313" key="2">
    <source>
        <dbReference type="EMBL" id="KAK4107896.1"/>
    </source>
</evidence>
<dbReference type="PANTHER" id="PTHR43346:SF1">
    <property type="entry name" value="QUERCETIN 2,3-DIOXYGENASE-RELATED"/>
    <property type="match status" value="1"/>
</dbReference>
<dbReference type="CDD" id="cd02215">
    <property type="entry name" value="cupin_QDO_N_C"/>
    <property type="match status" value="1"/>
</dbReference>
<dbReference type="InterPro" id="IPR014710">
    <property type="entry name" value="RmlC-like_jellyroll"/>
</dbReference>
<evidence type="ECO:0000313" key="3">
    <source>
        <dbReference type="Proteomes" id="UP001302812"/>
    </source>
</evidence>
<dbReference type="Proteomes" id="UP001302812">
    <property type="component" value="Unassembled WGS sequence"/>
</dbReference>
<dbReference type="SUPFAM" id="SSF51182">
    <property type="entry name" value="RmlC-like cupins"/>
    <property type="match status" value="1"/>
</dbReference>
<accession>A0AAN6QI73</accession>
<protein>
    <submittedName>
        <fullName evidence="2">Quercetin 2,3-dioxygenase</fullName>
    </submittedName>
</protein>
<evidence type="ECO:0000256" key="1">
    <source>
        <dbReference type="SAM" id="SignalP"/>
    </source>
</evidence>
<name>A0AAN6QI73_9PEZI</name>
<keyword evidence="3" id="KW-1185">Reference proteome</keyword>
<comment type="caution">
    <text evidence="2">The sequence shown here is derived from an EMBL/GenBank/DDBJ whole genome shotgun (WGS) entry which is preliminary data.</text>
</comment>